<proteinExistence type="predicted"/>
<dbReference type="PANTHER" id="PTHR47354">
    <property type="entry name" value="NADH OXIDOREDUCTASE HCR"/>
    <property type="match status" value="1"/>
</dbReference>
<evidence type="ECO:0000313" key="2">
    <source>
        <dbReference type="EMBL" id="QCT42552.1"/>
    </source>
</evidence>
<dbReference type="PROSITE" id="PS51384">
    <property type="entry name" value="FAD_FR"/>
    <property type="match status" value="1"/>
</dbReference>
<gene>
    <name evidence="2" type="ORF">FBF37_03795</name>
</gene>
<dbReference type="SUPFAM" id="SSF63380">
    <property type="entry name" value="Riboflavin synthase domain-like"/>
    <property type="match status" value="1"/>
</dbReference>
<dbReference type="AlphaFoldDB" id="A0A4P9A408"/>
<organism evidence="2 3">
    <name type="scientific">Candidatus Nanosynbacter featherlites</name>
    <dbReference type="NCBI Taxonomy" id="2572088"/>
    <lineage>
        <taxon>Bacteria</taxon>
        <taxon>Candidatus Saccharimonadota</taxon>
        <taxon>Candidatus Saccharimonadia</taxon>
        <taxon>Candidatus Nanosynbacterales</taxon>
        <taxon>Candidatus Nanosynbacteraceae</taxon>
        <taxon>Candidatus Nanosynbacter</taxon>
    </lineage>
</organism>
<sequence length="220" mass="24629">MRDSLTVEIVRVRQENPEVTTLYVVRPFDFMAGQYITVFIGGSQVREGKAYSISSRPHEELMSITVKNVGGEFSSYLCSRQVGDRLHISRAYGDFNPQTERPLVGIAAGCGLSPIWSILAGAKQPTFLYLSQKSPEYMVFSEELAASSIRVNKFSTCQQIEEKDGWRNGRFEVAKIVAETPDDAHFLVCGSLPFVRDVWQKLTAAGVDESHISTETFFEQ</sequence>
<dbReference type="InterPro" id="IPR017927">
    <property type="entry name" value="FAD-bd_FR_type"/>
</dbReference>
<evidence type="ECO:0000259" key="1">
    <source>
        <dbReference type="PROSITE" id="PS51384"/>
    </source>
</evidence>
<accession>A0A4P9A408</accession>
<dbReference type="RefSeq" id="WP_138079626.1">
    <property type="nucleotide sequence ID" value="NZ_CP040004.1"/>
</dbReference>
<protein>
    <recommendedName>
        <fullName evidence="1">FAD-binding FR-type domain-containing protein</fullName>
    </recommendedName>
</protein>
<dbReference type="InterPro" id="IPR017938">
    <property type="entry name" value="Riboflavin_synthase-like_b-brl"/>
</dbReference>
<dbReference type="InterPro" id="IPR001433">
    <property type="entry name" value="OxRdtase_FAD/NAD-bd"/>
</dbReference>
<name>A0A4P9A408_9BACT</name>
<evidence type="ECO:0000313" key="3">
    <source>
        <dbReference type="Proteomes" id="UP000310639"/>
    </source>
</evidence>
<dbReference type="GO" id="GO:0016491">
    <property type="term" value="F:oxidoreductase activity"/>
    <property type="evidence" value="ECO:0007669"/>
    <property type="project" value="InterPro"/>
</dbReference>
<dbReference type="Gene3D" id="2.40.30.10">
    <property type="entry name" value="Translation factors"/>
    <property type="match status" value="1"/>
</dbReference>
<dbReference type="InterPro" id="IPR050415">
    <property type="entry name" value="MRET"/>
</dbReference>
<feature type="domain" description="FAD-binding FR-type" evidence="1">
    <location>
        <begin position="2"/>
        <end position="98"/>
    </location>
</feature>
<dbReference type="Pfam" id="PF00175">
    <property type="entry name" value="NAD_binding_1"/>
    <property type="match status" value="1"/>
</dbReference>
<dbReference type="PANTHER" id="PTHR47354:SF5">
    <property type="entry name" value="PROTEIN RFBI"/>
    <property type="match status" value="1"/>
</dbReference>
<reference evidence="2 3" key="1">
    <citation type="submission" date="2019-04" db="EMBL/GenBank/DDBJ databases">
        <title>Saccharibacteria TM7 genomes.</title>
        <authorList>
            <person name="Bor B."/>
            <person name="He X."/>
            <person name="Chen T."/>
            <person name="Dewhirst F.E."/>
        </authorList>
    </citation>
    <scope>NUCLEOTIDE SEQUENCE [LARGE SCALE GENOMIC DNA]</scope>
    <source>
        <strain evidence="2 3">BB001</strain>
    </source>
</reference>
<dbReference type="Proteomes" id="UP000310639">
    <property type="component" value="Chromosome"/>
</dbReference>
<dbReference type="EMBL" id="CP040004">
    <property type="protein sequence ID" value="QCT42552.1"/>
    <property type="molecule type" value="Genomic_DNA"/>
</dbReference>
<dbReference type="OrthoDB" id="9801223at2"/>
<dbReference type="InterPro" id="IPR039261">
    <property type="entry name" value="FNR_nucleotide-bd"/>
</dbReference>
<dbReference type="Gene3D" id="3.40.50.80">
    <property type="entry name" value="Nucleotide-binding domain of ferredoxin-NADP reductase (FNR) module"/>
    <property type="match status" value="1"/>
</dbReference>
<keyword evidence="3" id="KW-1185">Reference proteome</keyword>
<dbReference type="SUPFAM" id="SSF52343">
    <property type="entry name" value="Ferredoxin reductase-like, C-terminal NADP-linked domain"/>
    <property type="match status" value="1"/>
</dbReference>
<dbReference type="KEGG" id="nft:FBF37_03795"/>